<gene>
    <name evidence="2" type="ORF">LSALG_LOCUS34132</name>
</gene>
<keyword evidence="3" id="KW-1185">Reference proteome</keyword>
<organism evidence="2 3">
    <name type="scientific">Lactuca saligna</name>
    <name type="common">Willowleaf lettuce</name>
    <dbReference type="NCBI Taxonomy" id="75948"/>
    <lineage>
        <taxon>Eukaryota</taxon>
        <taxon>Viridiplantae</taxon>
        <taxon>Streptophyta</taxon>
        <taxon>Embryophyta</taxon>
        <taxon>Tracheophyta</taxon>
        <taxon>Spermatophyta</taxon>
        <taxon>Magnoliopsida</taxon>
        <taxon>eudicotyledons</taxon>
        <taxon>Gunneridae</taxon>
        <taxon>Pentapetalae</taxon>
        <taxon>asterids</taxon>
        <taxon>campanulids</taxon>
        <taxon>Asterales</taxon>
        <taxon>Asteraceae</taxon>
        <taxon>Cichorioideae</taxon>
        <taxon>Cichorieae</taxon>
        <taxon>Lactucinae</taxon>
        <taxon>Lactuca</taxon>
    </lineage>
</organism>
<keyword evidence="1" id="KW-0812">Transmembrane</keyword>
<sequence>MLKLLEKALIILSSLNTEKIEDGEEVAVEKALIGGGPVLHCFFDVEIVRKSPNRRWSCSSSHHDSQLLFAGTPIPPWFLIHADQSSQSSTIFCHSNPDGLKRKGANSHDTTRNHIEMVRWLCIWRRRGELCDRNSEVWCQERRQHRHTLRLQPSHRPSVWFRFNRLSYSSHVTFLADSVRFPRPLNFWTCRSIGAMYCSVPFPNTVDTVKIHEDLEIILTCLLFWPPPTRKVNLGWASCPLMVLNHLSGQLFQNFYALNDRFLCRFSWYELQWNRSSLFHSIQTIFLFFPDMIKGMFLAVVIGPPVVVAIILIVQIMFSVLDAASDREPKVRTFFPPDT</sequence>
<keyword evidence="1" id="KW-1133">Transmembrane helix</keyword>
<evidence type="ECO:0000313" key="3">
    <source>
        <dbReference type="Proteomes" id="UP001177003"/>
    </source>
</evidence>
<accession>A0AA36EG38</accession>
<dbReference type="Proteomes" id="UP001177003">
    <property type="component" value="Chromosome 7"/>
</dbReference>
<evidence type="ECO:0000256" key="1">
    <source>
        <dbReference type="SAM" id="Phobius"/>
    </source>
</evidence>
<protein>
    <submittedName>
        <fullName evidence="2">Uncharacterized protein</fullName>
    </submittedName>
</protein>
<dbReference type="AlphaFoldDB" id="A0AA36EG38"/>
<feature type="transmembrane region" description="Helical" evidence="1">
    <location>
        <begin position="296"/>
        <end position="318"/>
    </location>
</feature>
<proteinExistence type="predicted"/>
<reference evidence="2" key="1">
    <citation type="submission" date="2023-04" db="EMBL/GenBank/DDBJ databases">
        <authorList>
            <person name="Vijverberg K."/>
            <person name="Xiong W."/>
            <person name="Schranz E."/>
        </authorList>
    </citation>
    <scope>NUCLEOTIDE SEQUENCE</scope>
</reference>
<keyword evidence="1" id="KW-0472">Membrane</keyword>
<evidence type="ECO:0000313" key="2">
    <source>
        <dbReference type="EMBL" id="CAI9295183.1"/>
    </source>
</evidence>
<dbReference type="EMBL" id="OX465083">
    <property type="protein sequence ID" value="CAI9295183.1"/>
    <property type="molecule type" value="Genomic_DNA"/>
</dbReference>
<name>A0AA36EG38_LACSI</name>